<accession>A0A1G7N5C6</accession>
<feature type="transmembrane region" description="Helical" evidence="1">
    <location>
        <begin position="12"/>
        <end position="37"/>
    </location>
</feature>
<keyword evidence="1" id="KW-1133">Transmembrane helix</keyword>
<organism evidence="2 3">
    <name type="scientific">Limimonas halophila</name>
    <dbReference type="NCBI Taxonomy" id="1082479"/>
    <lineage>
        <taxon>Bacteria</taxon>
        <taxon>Pseudomonadati</taxon>
        <taxon>Pseudomonadota</taxon>
        <taxon>Alphaproteobacteria</taxon>
        <taxon>Rhodospirillales</taxon>
        <taxon>Rhodovibrionaceae</taxon>
        <taxon>Limimonas</taxon>
    </lineage>
</organism>
<evidence type="ECO:0000256" key="1">
    <source>
        <dbReference type="SAM" id="Phobius"/>
    </source>
</evidence>
<keyword evidence="1" id="KW-0472">Membrane</keyword>
<protein>
    <recommendedName>
        <fullName evidence="4">Holin-X, holin superfamily III</fullName>
    </recommendedName>
</protein>
<sequence>MVDRLTHVLLGLTFALLGVLVGLGGIGLLAAALYQVLAGMVPPAAAAAILGVLALILMAILFLLARAFTAPRKPAKPSSAGGDDIGTLLALFRDLQPTLRKHAPAVAGGAFAAGVVLGISPRARKALWDLITKTK</sequence>
<evidence type="ECO:0008006" key="4">
    <source>
        <dbReference type="Google" id="ProtNLM"/>
    </source>
</evidence>
<gene>
    <name evidence="2" type="ORF">SAMN05216241_10230</name>
</gene>
<keyword evidence="1" id="KW-0812">Transmembrane</keyword>
<name>A0A1G7N5C6_9PROT</name>
<proteinExistence type="predicted"/>
<dbReference type="Proteomes" id="UP000199415">
    <property type="component" value="Unassembled WGS sequence"/>
</dbReference>
<keyword evidence="3" id="KW-1185">Reference proteome</keyword>
<evidence type="ECO:0000313" key="3">
    <source>
        <dbReference type="Proteomes" id="UP000199415"/>
    </source>
</evidence>
<feature type="transmembrane region" description="Helical" evidence="1">
    <location>
        <begin position="43"/>
        <end position="64"/>
    </location>
</feature>
<evidence type="ECO:0000313" key="2">
    <source>
        <dbReference type="EMBL" id="SDF69285.1"/>
    </source>
</evidence>
<dbReference type="AlphaFoldDB" id="A0A1G7N5C6"/>
<reference evidence="2 3" key="1">
    <citation type="submission" date="2016-10" db="EMBL/GenBank/DDBJ databases">
        <authorList>
            <person name="de Groot N.N."/>
        </authorList>
    </citation>
    <scope>NUCLEOTIDE SEQUENCE [LARGE SCALE GENOMIC DNA]</scope>
    <source>
        <strain evidence="2 3">DSM 25584</strain>
    </source>
</reference>
<dbReference type="RefSeq" id="WP_090018685.1">
    <property type="nucleotide sequence ID" value="NZ_FNCE01000002.1"/>
</dbReference>
<dbReference type="EMBL" id="FNCE01000002">
    <property type="protein sequence ID" value="SDF69285.1"/>
    <property type="molecule type" value="Genomic_DNA"/>
</dbReference>